<dbReference type="EMBL" id="LR796167">
    <property type="protein sequence ID" value="CAB4123177.1"/>
    <property type="molecule type" value="Genomic_DNA"/>
</dbReference>
<protein>
    <submittedName>
        <fullName evidence="1">Uncharacterized protein</fullName>
    </submittedName>
</protein>
<gene>
    <name evidence="1" type="ORF">UFOVP29_336</name>
</gene>
<reference evidence="1" key="1">
    <citation type="submission" date="2020-04" db="EMBL/GenBank/DDBJ databases">
        <authorList>
            <person name="Chiriac C."/>
            <person name="Salcher M."/>
            <person name="Ghai R."/>
            <person name="Kavagutti S V."/>
        </authorList>
    </citation>
    <scope>NUCLEOTIDE SEQUENCE</scope>
</reference>
<accession>A0A6J5KQT0</accession>
<sequence length="341" mass="38780">MSSINMIEDRVPARTIPSKRFRGAFSMSIYSQYPQGCYVYAYIRNQDSENGKAGTPYYIGKGTGTRAWDPHYTPRDRSYILILEEDLTELGAFAIERSLIRWYGRIDLGTGILRNKTDGGEGASNSIAQKGMKYYNNGIEHRKYHPGLEPAGWVQGKLPRPNNTGKRYYNNGVVHRMFIPGSEPTHWKIGRLKIIGYQEAQSKKQFGRRCYNNGIITKRYYPGQQPPGWTEGQLLGDQSRLKLGAPTRNKKWYNNGIIDRRYTEGDQPTGLVLGKSSEVGKHWYNNGSESKRYLPGLEPDGWVKGKSSGKKVAWFNDGSRTKQFVPGEQPHGWVTGRRINQ</sequence>
<proteinExistence type="predicted"/>
<evidence type="ECO:0000313" key="1">
    <source>
        <dbReference type="EMBL" id="CAB4123177.1"/>
    </source>
</evidence>
<name>A0A6J5KQT0_9CAUD</name>
<organism evidence="1">
    <name type="scientific">uncultured Caudovirales phage</name>
    <dbReference type="NCBI Taxonomy" id="2100421"/>
    <lineage>
        <taxon>Viruses</taxon>
        <taxon>Duplodnaviria</taxon>
        <taxon>Heunggongvirae</taxon>
        <taxon>Uroviricota</taxon>
        <taxon>Caudoviricetes</taxon>
        <taxon>Peduoviridae</taxon>
        <taxon>Maltschvirus</taxon>
        <taxon>Maltschvirus maltsch</taxon>
    </lineage>
</organism>